<proteinExistence type="inferred from homology"/>
<dbReference type="GO" id="GO:0006412">
    <property type="term" value="P:translation"/>
    <property type="evidence" value="ECO:0007669"/>
    <property type="project" value="UniProtKB-UniRule"/>
</dbReference>
<keyword evidence="8" id="KW-1185">Reference proteome</keyword>
<dbReference type="STRING" id="869213.GCA_000517085_00480"/>
<dbReference type="SUPFAM" id="SSF47060">
    <property type="entry name" value="S15/NS1 RNA-binding domain"/>
    <property type="match status" value="1"/>
</dbReference>
<reference evidence="7 8" key="1">
    <citation type="journal article" date="2014" name="Genome Announc.">
        <title>Draft Genome Sequence of Cytophaga fermentans JCM 21142T, a Facultative Anaerobe Isolated from Marine Mud.</title>
        <authorList>
            <person name="Starns D."/>
            <person name="Oshima K."/>
            <person name="Suda W."/>
            <person name="Iino T."/>
            <person name="Yuki M."/>
            <person name="Inoue J."/>
            <person name="Kitamura K."/>
            <person name="Iida T."/>
            <person name="Darby A."/>
            <person name="Hattori M."/>
            <person name="Ohkuma M."/>
        </authorList>
    </citation>
    <scope>NUCLEOTIDE SEQUENCE [LARGE SCALE GENOMIC DNA]</scope>
    <source>
        <strain evidence="7 8">JCM 21142</strain>
    </source>
</reference>
<evidence type="ECO:0000256" key="3">
    <source>
        <dbReference type="ARBA" id="ARBA00064542"/>
    </source>
</evidence>
<dbReference type="NCBIfam" id="TIGR00952">
    <property type="entry name" value="S15_bact"/>
    <property type="match status" value="1"/>
</dbReference>
<dbReference type="GO" id="GO:0022627">
    <property type="term" value="C:cytosolic small ribosomal subunit"/>
    <property type="evidence" value="ECO:0007669"/>
    <property type="project" value="TreeGrafter"/>
</dbReference>
<evidence type="ECO:0000313" key="8">
    <source>
        <dbReference type="Proteomes" id="UP000019402"/>
    </source>
</evidence>
<dbReference type="HAMAP" id="MF_01343_B">
    <property type="entry name" value="Ribosomal_uS15_B"/>
    <property type="match status" value="1"/>
</dbReference>
<comment type="caution">
    <text evidence="7">The sequence shown here is derived from an EMBL/GenBank/DDBJ whole genome shotgun (WGS) entry which is preliminary data.</text>
</comment>
<dbReference type="Pfam" id="PF00312">
    <property type="entry name" value="Ribosomal_S15"/>
    <property type="match status" value="1"/>
</dbReference>
<evidence type="ECO:0000256" key="6">
    <source>
        <dbReference type="RuleBase" id="RU004524"/>
    </source>
</evidence>
<dbReference type="PANTHER" id="PTHR23321">
    <property type="entry name" value="RIBOSOMAL PROTEIN S15, BACTERIAL AND ORGANELLAR"/>
    <property type="match status" value="1"/>
</dbReference>
<accession>W7Y6T7</accession>
<comment type="function">
    <text evidence="4">Forms an intersubunit bridge (bridge B4) with the 23S rRNA of the 50S subunit in the ribosome.</text>
</comment>
<keyword evidence="1 4" id="KW-0689">Ribosomal protein</keyword>
<evidence type="ECO:0000256" key="5">
    <source>
        <dbReference type="RuleBase" id="RU003919"/>
    </source>
</evidence>
<evidence type="ECO:0000256" key="4">
    <source>
        <dbReference type="HAMAP-Rule" id="MF_01343"/>
    </source>
</evidence>
<name>W7Y6T7_9BACT</name>
<dbReference type="InterPro" id="IPR000589">
    <property type="entry name" value="Ribosomal_uS15"/>
</dbReference>
<dbReference type="GO" id="GO:0019843">
    <property type="term" value="F:rRNA binding"/>
    <property type="evidence" value="ECO:0007669"/>
    <property type="project" value="UniProtKB-UniRule"/>
</dbReference>
<protein>
    <recommendedName>
        <fullName evidence="4">Small ribosomal subunit protein uS15</fullName>
    </recommendedName>
</protein>
<dbReference type="GO" id="GO:0003735">
    <property type="term" value="F:structural constituent of ribosome"/>
    <property type="evidence" value="ECO:0007669"/>
    <property type="project" value="InterPro"/>
</dbReference>
<evidence type="ECO:0000256" key="2">
    <source>
        <dbReference type="ARBA" id="ARBA00023274"/>
    </source>
</evidence>
<evidence type="ECO:0000313" key="7">
    <source>
        <dbReference type="EMBL" id="GAF03972.1"/>
    </source>
</evidence>
<dbReference type="Gene3D" id="6.10.250.3130">
    <property type="match status" value="1"/>
</dbReference>
<dbReference type="CDD" id="cd00353">
    <property type="entry name" value="Ribosomal_S15p_S13e"/>
    <property type="match status" value="1"/>
</dbReference>
<comment type="similarity">
    <text evidence="4 5">Belongs to the universal ribosomal protein uS15 family.</text>
</comment>
<dbReference type="PROSITE" id="PS00362">
    <property type="entry name" value="RIBOSOMAL_S15"/>
    <property type="match status" value="1"/>
</dbReference>
<dbReference type="RefSeq" id="WP_027470509.1">
    <property type="nucleotide sequence ID" value="NZ_BAMD01000034.1"/>
</dbReference>
<dbReference type="InterPro" id="IPR009068">
    <property type="entry name" value="uS15_NS1_RNA-bd_sf"/>
</dbReference>
<keyword evidence="4 6" id="KW-0699">rRNA-binding</keyword>
<organism evidence="7 8">
    <name type="scientific">Saccharicrinis fermentans DSM 9555 = JCM 21142</name>
    <dbReference type="NCBI Taxonomy" id="869213"/>
    <lineage>
        <taxon>Bacteria</taxon>
        <taxon>Pseudomonadati</taxon>
        <taxon>Bacteroidota</taxon>
        <taxon>Bacteroidia</taxon>
        <taxon>Marinilabiliales</taxon>
        <taxon>Marinilabiliaceae</taxon>
        <taxon>Saccharicrinis</taxon>
    </lineage>
</organism>
<evidence type="ECO:0000256" key="1">
    <source>
        <dbReference type="ARBA" id="ARBA00022980"/>
    </source>
</evidence>
<dbReference type="eggNOG" id="COG0184">
    <property type="taxonomic scope" value="Bacteria"/>
</dbReference>
<comment type="subunit">
    <text evidence="3 4">Part of the 30S ribosomal subunit. Forms a bridge to the 50S subunit in the 70S ribosome, contacting the 23S rRNA.</text>
</comment>
<dbReference type="AlphaFoldDB" id="W7Y6T7"/>
<gene>
    <name evidence="4" type="primary">rpsO</name>
    <name evidence="7" type="ORF">JCM21142_72662</name>
</gene>
<dbReference type="Proteomes" id="UP000019402">
    <property type="component" value="Unassembled WGS sequence"/>
</dbReference>
<dbReference type="OrthoDB" id="9799262at2"/>
<sequence>MYLTAEKKQEIFEKYGKSNTDTGSTEGQIALFTYRIAHLTEHLKVNKKDYSTEHALVKLVGKRRSLLDYLKAKDIEGYRNLIKELGLRK</sequence>
<keyword evidence="4 6" id="KW-0694">RNA-binding</keyword>
<dbReference type="PANTHER" id="PTHR23321:SF26">
    <property type="entry name" value="SMALL RIBOSOMAL SUBUNIT PROTEIN US15M"/>
    <property type="match status" value="1"/>
</dbReference>
<dbReference type="SMART" id="SM01387">
    <property type="entry name" value="Ribosomal_S15"/>
    <property type="match status" value="1"/>
</dbReference>
<dbReference type="EMBL" id="BAMD01000034">
    <property type="protein sequence ID" value="GAF03972.1"/>
    <property type="molecule type" value="Genomic_DNA"/>
</dbReference>
<comment type="function">
    <text evidence="4 6">One of the primary rRNA binding proteins, it binds directly to 16S rRNA where it helps nucleate assembly of the platform of the 30S subunit by binding and bridging several RNA helices of the 16S rRNA.</text>
</comment>
<dbReference type="FunFam" id="1.10.287.10:FF:000002">
    <property type="entry name" value="30S ribosomal protein S15"/>
    <property type="match status" value="1"/>
</dbReference>
<dbReference type="InterPro" id="IPR005290">
    <property type="entry name" value="Ribosomal_uS15_bac-type"/>
</dbReference>
<keyword evidence="2 4" id="KW-0687">Ribonucleoprotein</keyword>
<dbReference type="Gene3D" id="1.10.287.10">
    <property type="entry name" value="S15/NS1, RNA-binding"/>
    <property type="match status" value="1"/>
</dbReference>